<reference evidence="2 3" key="1">
    <citation type="submission" date="2020-08" db="EMBL/GenBank/DDBJ databases">
        <title>The isolate Caproiciproducens sp. 7D4C2 produces n-caproate at mildly acidic conditions from hexoses: genome and rBOX comparison with related strains and chain-elongating bacteria.</title>
        <authorList>
            <person name="Esquivel-Elizondo S."/>
            <person name="Bagci C."/>
            <person name="Temovska M."/>
            <person name="Jeon B.S."/>
            <person name="Bessarab I."/>
            <person name="Williams R.B.H."/>
            <person name="Huson D.H."/>
            <person name="Angenent L.T."/>
        </authorList>
    </citation>
    <scope>NUCLEOTIDE SEQUENCE [LARGE SCALE GENOMIC DNA]</scope>
    <source>
        <strain evidence="2 3">7D4C2</strain>
    </source>
</reference>
<dbReference type="Proteomes" id="UP000515909">
    <property type="component" value="Chromosome"/>
</dbReference>
<gene>
    <name evidence="2" type="ORF">HCR03_09490</name>
</gene>
<dbReference type="KEGG" id="cfem:HCR03_09490"/>
<proteinExistence type="predicted"/>
<evidence type="ECO:0000313" key="2">
    <source>
        <dbReference type="EMBL" id="QNK42412.1"/>
    </source>
</evidence>
<keyword evidence="1" id="KW-0732">Signal</keyword>
<feature type="signal peptide" evidence="1">
    <location>
        <begin position="1"/>
        <end position="30"/>
    </location>
</feature>
<dbReference type="AlphaFoldDB" id="A0A7G8TFM1"/>
<feature type="chain" id="PRO_5038525800" evidence="1">
    <location>
        <begin position="31"/>
        <end position="345"/>
    </location>
</feature>
<dbReference type="EMBL" id="CP060286">
    <property type="protein sequence ID" value="QNK42412.1"/>
    <property type="molecule type" value="Genomic_DNA"/>
</dbReference>
<dbReference type="PROSITE" id="PS51257">
    <property type="entry name" value="PROKAR_LIPOPROTEIN"/>
    <property type="match status" value="1"/>
</dbReference>
<sequence length="345" mass="37615">MKRIIKIFSSLLAVAIVSCAVFASSASAAAAYPDITTVSGYKGILGITGGGSCFHKGDYARFTIETSEGDSQNISNLNVTWSVADPTQANILDDGYIGCYNHFQARIVILKGGVTIPVYATVNGKKIEEDLNVLDDADPVAYSDYMTVSGQTGQIWLTCRPNLGDDGFYRGNTYRISVDGTFFDGDISKYSIAWSTDDSSKAAIIKNDGYSSSDKKLYAEMTVLKPNTTFHVFAKVNGTMLERQCNVSPDYNGIDPDQMTVFGRFYAIPDTTGNFTVKQNEIYTIMVRCNNLPIVAEGSNCFKSISETNNGDKHYYKFRAIGKHGSVCGFYLDNGNIPFAVATIN</sequence>
<organism evidence="2 3">
    <name type="scientific">Caproicibacter fermentans</name>
    <dbReference type="NCBI Taxonomy" id="2576756"/>
    <lineage>
        <taxon>Bacteria</taxon>
        <taxon>Bacillati</taxon>
        <taxon>Bacillota</taxon>
        <taxon>Clostridia</taxon>
        <taxon>Eubacteriales</taxon>
        <taxon>Acutalibacteraceae</taxon>
        <taxon>Caproicibacter</taxon>
    </lineage>
</organism>
<dbReference type="RefSeq" id="WP_187037863.1">
    <property type="nucleotide sequence ID" value="NZ_CP060286.1"/>
</dbReference>
<name>A0A7G8TFM1_9FIRM</name>
<evidence type="ECO:0000313" key="3">
    <source>
        <dbReference type="Proteomes" id="UP000515909"/>
    </source>
</evidence>
<evidence type="ECO:0000256" key="1">
    <source>
        <dbReference type="SAM" id="SignalP"/>
    </source>
</evidence>
<protein>
    <submittedName>
        <fullName evidence="2">Uncharacterized protein</fullName>
    </submittedName>
</protein>
<accession>A0A7G8TFM1</accession>